<gene>
    <name evidence="1" type="ORF">BECKTC1821D_GA0114238_10823</name>
</gene>
<dbReference type="EMBL" id="CAADFS010000082">
    <property type="protein sequence ID" value="VFK49668.1"/>
    <property type="molecule type" value="Genomic_DNA"/>
</dbReference>
<accession>A0A450Z7L3</accession>
<dbReference type="AlphaFoldDB" id="A0A450Z7L3"/>
<sequence length="57" mass="6622">MKNDIGKKLQIDISRFKKILRRLVDDLMWKGHYNNNDTSDFQKSNFFASGYAGLGKP</sequence>
<protein>
    <submittedName>
        <fullName evidence="1">Uncharacterized protein</fullName>
    </submittedName>
</protein>
<organism evidence="1">
    <name type="scientific">Candidatus Kentrum sp. TC</name>
    <dbReference type="NCBI Taxonomy" id="2126339"/>
    <lineage>
        <taxon>Bacteria</taxon>
        <taxon>Pseudomonadati</taxon>
        <taxon>Pseudomonadota</taxon>
        <taxon>Gammaproteobacteria</taxon>
        <taxon>Candidatus Kentrum</taxon>
    </lineage>
</organism>
<name>A0A450Z7L3_9GAMM</name>
<proteinExistence type="predicted"/>
<reference evidence="1" key="1">
    <citation type="submission" date="2019-02" db="EMBL/GenBank/DDBJ databases">
        <authorList>
            <person name="Gruber-Vodicka R. H."/>
            <person name="Seah K. B. B."/>
        </authorList>
    </citation>
    <scope>NUCLEOTIDE SEQUENCE</scope>
    <source>
        <strain evidence="1">BECK_BZ123</strain>
    </source>
</reference>
<evidence type="ECO:0000313" key="1">
    <source>
        <dbReference type="EMBL" id="VFK49668.1"/>
    </source>
</evidence>